<name>A0A401QMU4_SCYTO</name>
<dbReference type="InterPro" id="IPR042533">
    <property type="entry name" value="Nucleoporin_Nup155_C_1"/>
</dbReference>
<dbReference type="AlphaFoldDB" id="A0A401QMU4"/>
<gene>
    <name evidence="6" type="ORF">scyTo_0027421</name>
</gene>
<dbReference type="Proteomes" id="UP000288216">
    <property type="component" value="Unassembled WGS sequence"/>
</dbReference>
<dbReference type="GO" id="GO:0006606">
    <property type="term" value="P:protein import into nucleus"/>
    <property type="evidence" value="ECO:0007669"/>
    <property type="project" value="TreeGrafter"/>
</dbReference>
<dbReference type="PANTHER" id="PTHR10350">
    <property type="entry name" value="NUCLEAR PORE COMPLEX PROTEIN NUP155"/>
    <property type="match status" value="1"/>
</dbReference>
<dbReference type="OrthoDB" id="338970at2759"/>
<dbReference type="GO" id="GO:0006405">
    <property type="term" value="P:RNA export from nucleus"/>
    <property type="evidence" value="ECO:0007669"/>
    <property type="project" value="TreeGrafter"/>
</dbReference>
<protein>
    <recommendedName>
        <fullName evidence="5">Nucleoporin Nup133/Nup155-like C-terminal domain-containing protein</fullName>
    </recommendedName>
</protein>
<proteinExistence type="predicted"/>
<evidence type="ECO:0000313" key="6">
    <source>
        <dbReference type="EMBL" id="GCB86704.1"/>
    </source>
</evidence>
<comment type="subcellular location">
    <subcellularLocation>
        <location evidence="1">Nucleus</location>
    </subcellularLocation>
</comment>
<evidence type="ECO:0000256" key="3">
    <source>
        <dbReference type="ARBA" id="ARBA00023242"/>
    </source>
</evidence>
<dbReference type="GO" id="GO:0000972">
    <property type="term" value="P:transcription-dependent tethering of RNA polymerase II gene DNA at nuclear periphery"/>
    <property type="evidence" value="ECO:0007669"/>
    <property type="project" value="TreeGrafter"/>
</dbReference>
<dbReference type="EMBL" id="BFAA01338265">
    <property type="protein sequence ID" value="GCB86704.1"/>
    <property type="molecule type" value="Genomic_DNA"/>
</dbReference>
<dbReference type="STRING" id="75743.A0A401QMU4"/>
<comment type="caution">
    <text evidence="6">The sequence shown here is derived from an EMBL/GenBank/DDBJ whole genome shotgun (WGS) entry which is preliminary data.</text>
</comment>
<keyword evidence="2" id="KW-0813">Transport</keyword>
<evidence type="ECO:0000256" key="2">
    <source>
        <dbReference type="ARBA" id="ARBA00022448"/>
    </source>
</evidence>
<accession>A0A401QMU4</accession>
<reference evidence="6 7" key="1">
    <citation type="journal article" date="2018" name="Nat. Ecol. Evol.">
        <title>Shark genomes provide insights into elasmobranch evolution and the origin of vertebrates.</title>
        <authorList>
            <person name="Hara Y"/>
            <person name="Yamaguchi K"/>
            <person name="Onimaru K"/>
            <person name="Kadota M"/>
            <person name="Koyanagi M"/>
            <person name="Keeley SD"/>
            <person name="Tatsumi K"/>
            <person name="Tanaka K"/>
            <person name="Motone F"/>
            <person name="Kageyama Y"/>
            <person name="Nozu R"/>
            <person name="Adachi N"/>
            <person name="Nishimura O"/>
            <person name="Nakagawa R"/>
            <person name="Tanegashima C"/>
            <person name="Kiyatake I"/>
            <person name="Matsumoto R"/>
            <person name="Murakumo K"/>
            <person name="Nishida K"/>
            <person name="Terakita A"/>
            <person name="Kuratani S"/>
            <person name="Sato K"/>
            <person name="Hyodo S Kuraku.S."/>
        </authorList>
    </citation>
    <scope>NUCLEOTIDE SEQUENCE [LARGE SCALE GENOMIC DNA]</scope>
</reference>
<dbReference type="GO" id="GO:0036228">
    <property type="term" value="P:protein localization to nuclear inner membrane"/>
    <property type="evidence" value="ECO:0007669"/>
    <property type="project" value="TreeGrafter"/>
</dbReference>
<evidence type="ECO:0000259" key="5">
    <source>
        <dbReference type="Pfam" id="PF03177"/>
    </source>
</evidence>
<dbReference type="GO" id="GO:0017056">
    <property type="term" value="F:structural constituent of nuclear pore"/>
    <property type="evidence" value="ECO:0007669"/>
    <property type="project" value="InterPro"/>
</dbReference>
<organism evidence="6 7">
    <name type="scientific">Scyliorhinus torazame</name>
    <name type="common">Cloudy catshark</name>
    <name type="synonym">Catulus torazame</name>
    <dbReference type="NCBI Taxonomy" id="75743"/>
    <lineage>
        <taxon>Eukaryota</taxon>
        <taxon>Metazoa</taxon>
        <taxon>Chordata</taxon>
        <taxon>Craniata</taxon>
        <taxon>Vertebrata</taxon>
        <taxon>Chondrichthyes</taxon>
        <taxon>Elasmobranchii</taxon>
        <taxon>Galeomorphii</taxon>
        <taxon>Galeoidea</taxon>
        <taxon>Carcharhiniformes</taxon>
        <taxon>Scyliorhinidae</taxon>
        <taxon>Scyliorhinus</taxon>
    </lineage>
</organism>
<dbReference type="Gene3D" id="1.25.40.450">
    <property type="entry name" value="Nucleoporin, helical domain, N-terminal subdomain"/>
    <property type="match status" value="1"/>
</dbReference>
<keyword evidence="3" id="KW-0539">Nucleus</keyword>
<dbReference type="GO" id="GO:0044611">
    <property type="term" value="C:nuclear pore inner ring"/>
    <property type="evidence" value="ECO:0007669"/>
    <property type="project" value="TreeGrafter"/>
</dbReference>
<evidence type="ECO:0000256" key="4">
    <source>
        <dbReference type="SAM" id="MobiDB-lite"/>
    </source>
</evidence>
<dbReference type="InterPro" id="IPR004870">
    <property type="entry name" value="Nucleoporin_Nup155"/>
</dbReference>
<evidence type="ECO:0000313" key="7">
    <source>
        <dbReference type="Proteomes" id="UP000288216"/>
    </source>
</evidence>
<dbReference type="Pfam" id="PF03177">
    <property type="entry name" value="Nucleoporin_C"/>
    <property type="match status" value="1"/>
</dbReference>
<sequence>MRESLRLYQEIGHQVDLPSVCTQFRQVRFYEAVAELSLSAADKTDPQGLGLHYYKNGEPEEDPVGQQAFQER</sequence>
<dbReference type="InterPro" id="IPR007187">
    <property type="entry name" value="Nucleoporin_Nup133/Nup155_C"/>
</dbReference>
<keyword evidence="7" id="KW-1185">Reference proteome</keyword>
<dbReference type="PANTHER" id="PTHR10350:SF6">
    <property type="entry name" value="NUCLEAR PORE COMPLEX PROTEIN NUP155"/>
    <property type="match status" value="1"/>
</dbReference>
<feature type="region of interest" description="Disordered" evidence="4">
    <location>
        <begin position="44"/>
        <end position="72"/>
    </location>
</feature>
<evidence type="ECO:0000256" key="1">
    <source>
        <dbReference type="ARBA" id="ARBA00004123"/>
    </source>
</evidence>
<feature type="domain" description="Nucleoporin Nup133/Nup155-like C-terminal" evidence="5">
    <location>
        <begin position="2"/>
        <end position="72"/>
    </location>
</feature>